<dbReference type="Proteomes" id="UP000009223">
    <property type="component" value="Chromosome"/>
</dbReference>
<reference evidence="1 2" key="2">
    <citation type="journal article" date="2011" name="ISME J.">
        <title>RNA-seq reveals cooperative metabolic interactions between two termite-gut spirochete species in co-culture.</title>
        <authorList>
            <person name="Rosenthal A.Z."/>
            <person name="Matson E.G."/>
            <person name="Eldar A."/>
            <person name="Leadbetter J.R."/>
        </authorList>
    </citation>
    <scope>NUCLEOTIDE SEQUENCE [LARGE SCALE GENOMIC DNA]</scope>
    <source>
        <strain evidence="2">ATCC BAA-887 / DSM 12427 / ZAS-2</strain>
    </source>
</reference>
<proteinExistence type="predicted"/>
<name>F5YIV8_TREPZ</name>
<dbReference type="eggNOG" id="COG2405">
    <property type="taxonomic scope" value="Bacteria"/>
</dbReference>
<organism evidence="1 2">
    <name type="scientific">Treponema primitia (strain ATCC BAA-887 / DSM 12427 / ZAS-2)</name>
    <dbReference type="NCBI Taxonomy" id="545694"/>
    <lineage>
        <taxon>Bacteria</taxon>
        <taxon>Pseudomonadati</taxon>
        <taxon>Spirochaetota</taxon>
        <taxon>Spirochaetia</taxon>
        <taxon>Spirochaetales</taxon>
        <taxon>Treponemataceae</taxon>
        <taxon>Treponema</taxon>
    </lineage>
</organism>
<dbReference type="STRING" id="545694.TREPR_3515"/>
<evidence type="ECO:0000313" key="2">
    <source>
        <dbReference type="Proteomes" id="UP000009223"/>
    </source>
</evidence>
<dbReference type="KEGG" id="tpi:TREPR_3515"/>
<dbReference type="PANTHER" id="PTHR39550:SF1">
    <property type="entry name" value="SLL0658 PROTEIN"/>
    <property type="match status" value="1"/>
</dbReference>
<sequence>MPSIISNASCLIVLSNVGQLDILPGLYETIIITPEVTQEFGMPLPKWVQVIPVSDSYKIQMLQGSLDLCEASTIALAIETQNSLMILDDKKARRVARDLNLQLTGTLGVVAKAYKAGLISDISKLIENLRNSNFRVPRNFETIILNKDMSRE</sequence>
<dbReference type="PANTHER" id="PTHR39550">
    <property type="entry name" value="SLL0658 PROTEIN"/>
    <property type="match status" value="1"/>
</dbReference>
<protein>
    <recommendedName>
        <fullName evidence="3">Nucleic acid-binding protein</fullName>
    </recommendedName>
</protein>
<evidence type="ECO:0008006" key="3">
    <source>
        <dbReference type="Google" id="ProtNLM"/>
    </source>
</evidence>
<dbReference type="RefSeq" id="WP_015706779.1">
    <property type="nucleotide sequence ID" value="NC_015578.1"/>
</dbReference>
<dbReference type="InterPro" id="IPR021799">
    <property type="entry name" value="PIN-like_prokaryotic"/>
</dbReference>
<reference evidence="2" key="1">
    <citation type="submission" date="2009-12" db="EMBL/GenBank/DDBJ databases">
        <title>Complete sequence of Treponema primitia strain ZAS-2.</title>
        <authorList>
            <person name="Tetu S.G."/>
            <person name="Matson E."/>
            <person name="Ren Q."/>
            <person name="Seshadri R."/>
            <person name="Elbourne L."/>
            <person name="Hassan K.A."/>
            <person name="Durkin A."/>
            <person name="Radune D."/>
            <person name="Mohamoud Y."/>
            <person name="Shay R."/>
            <person name="Jin S."/>
            <person name="Zhang X."/>
            <person name="Lucey K."/>
            <person name="Ballor N.R."/>
            <person name="Ottesen E."/>
            <person name="Rosenthal R."/>
            <person name="Allen A."/>
            <person name="Leadbetter J.R."/>
            <person name="Paulsen I.T."/>
        </authorList>
    </citation>
    <scope>NUCLEOTIDE SEQUENCE [LARGE SCALE GENOMIC DNA]</scope>
    <source>
        <strain evidence="2">ATCC BAA-887 / DSM 12427 / ZAS-2</strain>
    </source>
</reference>
<evidence type="ECO:0000313" key="1">
    <source>
        <dbReference type="EMBL" id="AEF84121.1"/>
    </source>
</evidence>
<dbReference type="Pfam" id="PF11848">
    <property type="entry name" value="DUF3368"/>
    <property type="match status" value="1"/>
</dbReference>
<accession>F5YIV8</accession>
<dbReference type="EMBL" id="CP001843">
    <property type="protein sequence ID" value="AEF84121.1"/>
    <property type="molecule type" value="Genomic_DNA"/>
</dbReference>
<gene>
    <name evidence="1" type="ordered locus">TREPR_3515</name>
</gene>
<dbReference type="OrthoDB" id="2065688at2"/>
<keyword evidence="2" id="KW-1185">Reference proteome</keyword>
<dbReference type="AlphaFoldDB" id="F5YIV8"/>
<dbReference type="HOGENOM" id="CLU_115769_1_0_12"/>